<dbReference type="AlphaFoldDB" id="A0A7K9EGR2"/>
<proteinExistence type="predicted"/>
<dbReference type="InterPro" id="IPR007677">
    <property type="entry name" value="Gasdermin"/>
</dbReference>
<feature type="non-terminal residue" evidence="1">
    <location>
        <position position="1"/>
    </location>
</feature>
<protein>
    <submittedName>
        <fullName evidence="1">GSDA3 protein</fullName>
    </submittedName>
</protein>
<gene>
    <name evidence="1" type="primary">Gsdma3</name>
    <name evidence="1" type="ORF">BARMAR_R11657</name>
</gene>
<keyword evidence="2" id="KW-1185">Reference proteome</keyword>
<dbReference type="GO" id="GO:0070273">
    <property type="term" value="F:phosphatidylinositol-4-phosphate binding"/>
    <property type="evidence" value="ECO:0007669"/>
    <property type="project" value="TreeGrafter"/>
</dbReference>
<dbReference type="GO" id="GO:0005546">
    <property type="term" value="F:phosphatidylinositol-4,5-bisphosphate binding"/>
    <property type="evidence" value="ECO:0007669"/>
    <property type="project" value="TreeGrafter"/>
</dbReference>
<dbReference type="EMBL" id="VWZK01013851">
    <property type="protein sequence ID" value="NXG75845.1"/>
    <property type="molecule type" value="Genomic_DNA"/>
</dbReference>
<dbReference type="GO" id="GO:0042742">
    <property type="term" value="P:defense response to bacterium"/>
    <property type="evidence" value="ECO:0007669"/>
    <property type="project" value="TreeGrafter"/>
</dbReference>
<sequence length="102" mass="11331">AELMEDQLLLLLESLDEKIVPQQIILVRKYVLCLAQNEGGHFSVEAPLLSFSREKERELTVVMVEMSGVTLEKDGSAVCTKEAFTPLAALYVSLHVLDLLSN</sequence>
<dbReference type="PANTHER" id="PTHR16399">
    <property type="entry name" value="GASDERMIN"/>
    <property type="match status" value="1"/>
</dbReference>
<evidence type="ECO:0000313" key="1">
    <source>
        <dbReference type="EMBL" id="NXG75845.1"/>
    </source>
</evidence>
<feature type="non-terminal residue" evidence="1">
    <location>
        <position position="102"/>
    </location>
</feature>
<name>A0A7K9EGR2_BARMA</name>
<dbReference type="GO" id="GO:0001786">
    <property type="term" value="F:phosphatidylserine binding"/>
    <property type="evidence" value="ECO:0007669"/>
    <property type="project" value="TreeGrafter"/>
</dbReference>
<dbReference type="PANTHER" id="PTHR16399:SF18">
    <property type="entry name" value="GASDERMIN-A"/>
    <property type="match status" value="1"/>
</dbReference>
<comment type="caution">
    <text evidence="1">The sequence shown here is derived from an EMBL/GenBank/DDBJ whole genome shotgun (WGS) entry which is preliminary data.</text>
</comment>
<dbReference type="GO" id="GO:0070269">
    <property type="term" value="P:pyroptotic inflammatory response"/>
    <property type="evidence" value="ECO:0007669"/>
    <property type="project" value="TreeGrafter"/>
</dbReference>
<accession>A0A7K9EGR2</accession>
<dbReference type="OrthoDB" id="9944616at2759"/>
<organism evidence="1 2">
    <name type="scientific">Baryphthengus martii</name>
    <name type="common">Rufous motmot</name>
    <dbReference type="NCBI Taxonomy" id="176943"/>
    <lineage>
        <taxon>Eukaryota</taxon>
        <taxon>Metazoa</taxon>
        <taxon>Chordata</taxon>
        <taxon>Craniata</taxon>
        <taxon>Vertebrata</taxon>
        <taxon>Euteleostomi</taxon>
        <taxon>Archelosauria</taxon>
        <taxon>Archosauria</taxon>
        <taxon>Dinosauria</taxon>
        <taxon>Saurischia</taxon>
        <taxon>Theropoda</taxon>
        <taxon>Coelurosauria</taxon>
        <taxon>Aves</taxon>
        <taxon>Neognathae</taxon>
        <taxon>Neoaves</taxon>
        <taxon>Telluraves</taxon>
        <taxon>Coraciimorphae</taxon>
        <taxon>Coraciiformes</taxon>
        <taxon>Momotidae</taxon>
        <taxon>Baryphthengus</taxon>
    </lineage>
</organism>
<dbReference type="Proteomes" id="UP000578343">
    <property type="component" value="Unassembled WGS sequence"/>
</dbReference>
<evidence type="ECO:0000313" key="2">
    <source>
        <dbReference type="Proteomes" id="UP000578343"/>
    </source>
</evidence>
<reference evidence="1 2" key="1">
    <citation type="submission" date="2019-09" db="EMBL/GenBank/DDBJ databases">
        <title>Bird 10,000 Genomes (B10K) Project - Family phase.</title>
        <authorList>
            <person name="Zhang G."/>
        </authorList>
    </citation>
    <scope>NUCLEOTIDE SEQUENCE [LARGE SCALE GENOMIC DNA]</scope>
    <source>
        <strain evidence="1">B10K-DU-001-21</strain>
        <tissue evidence="1">Muscle</tissue>
    </source>
</reference>